<dbReference type="GO" id="GO:0016788">
    <property type="term" value="F:hydrolase activity, acting on ester bonds"/>
    <property type="evidence" value="ECO:0007669"/>
    <property type="project" value="InterPro"/>
</dbReference>
<dbReference type="AlphaFoldDB" id="A0A9D7E285"/>
<name>A0A9D7E285_9PROT</name>
<feature type="binding site" evidence="5">
    <location>
        <position position="4"/>
    </location>
    <ligand>
        <name>Mg(2+)</name>
        <dbReference type="ChEBI" id="CHEBI:18420"/>
    </ligand>
</feature>
<dbReference type="NCBIfam" id="TIGR00028">
    <property type="entry name" value="Mtu_PIN_fam"/>
    <property type="match status" value="1"/>
</dbReference>
<reference evidence="7" key="1">
    <citation type="submission" date="2020-10" db="EMBL/GenBank/DDBJ databases">
        <title>Connecting structure to function with the recovery of over 1000 high-quality activated sludge metagenome-assembled genomes encoding full-length rRNA genes using long-read sequencing.</title>
        <authorList>
            <person name="Singleton C.M."/>
            <person name="Petriglieri F."/>
            <person name="Kristensen J.M."/>
            <person name="Kirkegaard R.H."/>
            <person name="Michaelsen T.Y."/>
            <person name="Andersen M.H."/>
            <person name="Karst S.M."/>
            <person name="Dueholm M.S."/>
            <person name="Nielsen P.H."/>
            <person name="Albertsen M."/>
        </authorList>
    </citation>
    <scope>NUCLEOTIDE SEQUENCE</scope>
    <source>
        <strain evidence="7">Bjer_18-Q3-R1-45_BAT3C.347</strain>
    </source>
</reference>
<protein>
    <recommendedName>
        <fullName evidence="5">Ribonuclease VapC</fullName>
        <shortName evidence="5">RNase VapC</shortName>
        <ecNumber evidence="5">3.1.-.-</ecNumber>
    </recommendedName>
    <alternativeName>
        <fullName evidence="5">Toxin VapC</fullName>
    </alternativeName>
</protein>
<evidence type="ECO:0000256" key="4">
    <source>
        <dbReference type="ARBA" id="ARBA00022801"/>
    </source>
</evidence>
<dbReference type="HAMAP" id="MF_00265">
    <property type="entry name" value="VapC_Nob1"/>
    <property type="match status" value="1"/>
</dbReference>
<feature type="domain" description="PIN" evidence="6">
    <location>
        <begin position="3"/>
        <end position="133"/>
    </location>
</feature>
<dbReference type="GO" id="GO:0090729">
    <property type="term" value="F:toxin activity"/>
    <property type="evidence" value="ECO:0007669"/>
    <property type="project" value="UniProtKB-KW"/>
</dbReference>
<evidence type="ECO:0000256" key="5">
    <source>
        <dbReference type="HAMAP-Rule" id="MF_00265"/>
    </source>
</evidence>
<keyword evidence="2 5" id="KW-0540">Nuclease</keyword>
<comment type="function">
    <text evidence="5">Toxic component of a toxin-antitoxin (TA) system. An RNase.</text>
</comment>
<evidence type="ECO:0000256" key="3">
    <source>
        <dbReference type="ARBA" id="ARBA00022723"/>
    </source>
</evidence>
<dbReference type="InterPro" id="IPR006226">
    <property type="entry name" value="Mtu_PIN"/>
</dbReference>
<accession>A0A9D7E285</accession>
<dbReference type="GO" id="GO:0045926">
    <property type="term" value="P:negative regulation of growth"/>
    <property type="evidence" value="ECO:0007669"/>
    <property type="project" value="UniProtKB-ARBA"/>
</dbReference>
<dbReference type="InterPro" id="IPR022907">
    <property type="entry name" value="VapC_family"/>
</dbReference>
<comment type="similarity">
    <text evidence="5">Belongs to the PINc/VapC protein family.</text>
</comment>
<evidence type="ECO:0000259" key="6">
    <source>
        <dbReference type="Pfam" id="PF01850"/>
    </source>
</evidence>
<keyword evidence="5" id="KW-0460">Magnesium</keyword>
<organism evidence="7 8">
    <name type="scientific">Candidatus Methylophosphatis roskildensis</name>
    <dbReference type="NCBI Taxonomy" id="2899263"/>
    <lineage>
        <taxon>Bacteria</taxon>
        <taxon>Pseudomonadati</taxon>
        <taxon>Pseudomonadota</taxon>
        <taxon>Betaproteobacteria</taxon>
        <taxon>Nitrosomonadales</taxon>
        <taxon>Sterolibacteriaceae</taxon>
        <taxon>Candidatus Methylophosphatis</taxon>
    </lineage>
</organism>
<evidence type="ECO:0000313" key="8">
    <source>
        <dbReference type="Proteomes" id="UP000807785"/>
    </source>
</evidence>
<dbReference type="GO" id="GO:0000287">
    <property type="term" value="F:magnesium ion binding"/>
    <property type="evidence" value="ECO:0007669"/>
    <property type="project" value="UniProtKB-UniRule"/>
</dbReference>
<comment type="caution">
    <text evidence="7">The sequence shown here is derived from an EMBL/GenBank/DDBJ whole genome shotgun (WGS) entry which is preliminary data.</text>
</comment>
<dbReference type="EMBL" id="JADJEV010000005">
    <property type="protein sequence ID" value="MBK6975238.1"/>
    <property type="molecule type" value="Genomic_DNA"/>
</dbReference>
<evidence type="ECO:0000256" key="1">
    <source>
        <dbReference type="ARBA" id="ARBA00022649"/>
    </source>
</evidence>
<comment type="cofactor">
    <cofactor evidence="5">
        <name>Mg(2+)</name>
        <dbReference type="ChEBI" id="CHEBI:18420"/>
    </cofactor>
</comment>
<dbReference type="SUPFAM" id="SSF88723">
    <property type="entry name" value="PIN domain-like"/>
    <property type="match status" value="1"/>
</dbReference>
<sequence>MTPDVNVLVAASRSDHPHHAVARTWLERAIADASQGTPLKLQPMVIASFLRLVTHPRIFIQPTPMSEALRFVDALLSAPGVEQPALGAEWPDLRRLCADKALAANDVPDAWLAAAVMQQAEHLVSFDADFRRLLPRARFTRLTV</sequence>
<proteinExistence type="inferred from homology"/>
<feature type="binding site" evidence="5">
    <location>
        <position position="109"/>
    </location>
    <ligand>
        <name>Mg(2+)</name>
        <dbReference type="ChEBI" id="CHEBI:18420"/>
    </ligand>
</feature>
<keyword evidence="1 5" id="KW-1277">Toxin-antitoxin system</keyword>
<keyword evidence="3 5" id="KW-0479">Metal-binding</keyword>
<dbReference type="GO" id="GO:0004540">
    <property type="term" value="F:RNA nuclease activity"/>
    <property type="evidence" value="ECO:0007669"/>
    <property type="project" value="InterPro"/>
</dbReference>
<dbReference type="Pfam" id="PF01850">
    <property type="entry name" value="PIN"/>
    <property type="match status" value="1"/>
</dbReference>
<dbReference type="Proteomes" id="UP000807785">
    <property type="component" value="Unassembled WGS sequence"/>
</dbReference>
<keyword evidence="4 5" id="KW-0378">Hydrolase</keyword>
<dbReference type="EC" id="3.1.-.-" evidence="5"/>
<evidence type="ECO:0000313" key="7">
    <source>
        <dbReference type="EMBL" id="MBK6975238.1"/>
    </source>
</evidence>
<dbReference type="InterPro" id="IPR029060">
    <property type="entry name" value="PIN-like_dom_sf"/>
</dbReference>
<evidence type="ECO:0000256" key="2">
    <source>
        <dbReference type="ARBA" id="ARBA00022722"/>
    </source>
</evidence>
<gene>
    <name evidence="5" type="primary">vapC</name>
    <name evidence="7" type="ORF">IPH26_20625</name>
</gene>
<keyword evidence="5" id="KW-0800">Toxin</keyword>
<dbReference type="InterPro" id="IPR002716">
    <property type="entry name" value="PIN_dom"/>
</dbReference>